<name>A0A3P7J2D3_STRVU</name>
<dbReference type="EMBL" id="UYYB01104697">
    <property type="protein sequence ID" value="VDM79311.1"/>
    <property type="molecule type" value="Genomic_DNA"/>
</dbReference>
<evidence type="ECO:0000313" key="1">
    <source>
        <dbReference type="EMBL" id="VDM79311.1"/>
    </source>
</evidence>
<reference evidence="1 2" key="1">
    <citation type="submission" date="2018-11" db="EMBL/GenBank/DDBJ databases">
        <authorList>
            <consortium name="Pathogen Informatics"/>
        </authorList>
    </citation>
    <scope>NUCLEOTIDE SEQUENCE [LARGE SCALE GENOMIC DNA]</scope>
</reference>
<keyword evidence="2" id="KW-1185">Reference proteome</keyword>
<gene>
    <name evidence="1" type="ORF">SVUK_LOCUS14309</name>
</gene>
<dbReference type="AlphaFoldDB" id="A0A3P7J2D3"/>
<evidence type="ECO:0000313" key="2">
    <source>
        <dbReference type="Proteomes" id="UP000270094"/>
    </source>
</evidence>
<organism evidence="1 2">
    <name type="scientific">Strongylus vulgaris</name>
    <name type="common">Blood worm</name>
    <dbReference type="NCBI Taxonomy" id="40348"/>
    <lineage>
        <taxon>Eukaryota</taxon>
        <taxon>Metazoa</taxon>
        <taxon>Ecdysozoa</taxon>
        <taxon>Nematoda</taxon>
        <taxon>Chromadorea</taxon>
        <taxon>Rhabditida</taxon>
        <taxon>Rhabditina</taxon>
        <taxon>Rhabditomorpha</taxon>
        <taxon>Strongyloidea</taxon>
        <taxon>Strongylidae</taxon>
        <taxon>Strongylus</taxon>
    </lineage>
</organism>
<dbReference type="Proteomes" id="UP000270094">
    <property type="component" value="Unassembled WGS sequence"/>
</dbReference>
<accession>A0A3P7J2D3</accession>
<proteinExistence type="predicted"/>
<sequence>MRLALCCFRIPFDGNRRGMSSNYSMCRIFSQILSATSTL</sequence>
<protein>
    <submittedName>
        <fullName evidence="1">Uncharacterized protein</fullName>
    </submittedName>
</protein>